<dbReference type="NCBIfam" id="TIGR00369">
    <property type="entry name" value="unchar_dom_1"/>
    <property type="match status" value="1"/>
</dbReference>
<dbReference type="EMBL" id="JBHSON010000054">
    <property type="protein sequence ID" value="MFC5750519.1"/>
    <property type="molecule type" value="Genomic_DNA"/>
</dbReference>
<dbReference type="InterPro" id="IPR029069">
    <property type="entry name" value="HotDog_dom_sf"/>
</dbReference>
<name>A0ABW1A8C6_9ACTN</name>
<organism evidence="4 5">
    <name type="scientific">Actinomadura rugatobispora</name>
    <dbReference type="NCBI Taxonomy" id="1994"/>
    <lineage>
        <taxon>Bacteria</taxon>
        <taxon>Bacillati</taxon>
        <taxon>Actinomycetota</taxon>
        <taxon>Actinomycetes</taxon>
        <taxon>Streptosporangiales</taxon>
        <taxon>Thermomonosporaceae</taxon>
        <taxon>Actinomadura</taxon>
    </lineage>
</organism>
<accession>A0ABW1A8C6</accession>
<dbReference type="Pfam" id="PF03061">
    <property type="entry name" value="4HBT"/>
    <property type="match status" value="1"/>
</dbReference>
<protein>
    <submittedName>
        <fullName evidence="4">PaaI family thioesterase</fullName>
        <ecNumber evidence="4">3.1.2.-</ecNumber>
    </submittedName>
</protein>
<evidence type="ECO:0000256" key="2">
    <source>
        <dbReference type="ARBA" id="ARBA00022801"/>
    </source>
</evidence>
<dbReference type="CDD" id="cd03443">
    <property type="entry name" value="PaaI_thioesterase"/>
    <property type="match status" value="1"/>
</dbReference>
<evidence type="ECO:0000313" key="4">
    <source>
        <dbReference type="EMBL" id="MFC5750519.1"/>
    </source>
</evidence>
<dbReference type="InterPro" id="IPR039298">
    <property type="entry name" value="ACOT13"/>
</dbReference>
<dbReference type="InterPro" id="IPR003736">
    <property type="entry name" value="PAAI_dom"/>
</dbReference>
<dbReference type="GO" id="GO:0016787">
    <property type="term" value="F:hydrolase activity"/>
    <property type="evidence" value="ECO:0007669"/>
    <property type="project" value="UniProtKB-KW"/>
</dbReference>
<dbReference type="PANTHER" id="PTHR21660:SF1">
    <property type="entry name" value="ACYL-COENZYME A THIOESTERASE 13"/>
    <property type="match status" value="1"/>
</dbReference>
<dbReference type="RefSeq" id="WP_378286264.1">
    <property type="nucleotide sequence ID" value="NZ_JBHSON010000054.1"/>
</dbReference>
<feature type="domain" description="Thioesterase" evidence="3">
    <location>
        <begin position="58"/>
        <end position="135"/>
    </location>
</feature>
<evidence type="ECO:0000259" key="3">
    <source>
        <dbReference type="Pfam" id="PF03061"/>
    </source>
</evidence>
<gene>
    <name evidence="4" type="ORF">ACFPZN_33255</name>
</gene>
<comment type="caution">
    <text evidence="4">The sequence shown here is derived from an EMBL/GenBank/DDBJ whole genome shotgun (WGS) entry which is preliminary data.</text>
</comment>
<dbReference type="EC" id="3.1.2.-" evidence="4"/>
<keyword evidence="5" id="KW-1185">Reference proteome</keyword>
<keyword evidence="2 4" id="KW-0378">Hydrolase</keyword>
<proteinExistence type="inferred from homology"/>
<dbReference type="Gene3D" id="3.10.129.10">
    <property type="entry name" value="Hotdog Thioesterase"/>
    <property type="match status" value="1"/>
</dbReference>
<dbReference type="PANTHER" id="PTHR21660">
    <property type="entry name" value="THIOESTERASE SUPERFAMILY MEMBER-RELATED"/>
    <property type="match status" value="1"/>
</dbReference>
<evidence type="ECO:0000313" key="5">
    <source>
        <dbReference type="Proteomes" id="UP001596074"/>
    </source>
</evidence>
<dbReference type="SUPFAM" id="SSF54637">
    <property type="entry name" value="Thioesterase/thiol ester dehydrase-isomerase"/>
    <property type="match status" value="1"/>
</dbReference>
<sequence length="151" mass="15358">MGNGGTTAGLEQLRAALEHGAAAGTGIGALLGMEAEKLEPGLVVFAMEPRADFANPLGTVHGGVLSTLLDSAMSCAVHTSLPEGAGYTTLELKVNFVRAVPVEGGRLTCEGRTVHMGRRVATCEGRITDAAGRLMAHGTATCMVLPAVTGE</sequence>
<dbReference type="InterPro" id="IPR006683">
    <property type="entry name" value="Thioestr_dom"/>
</dbReference>
<comment type="similarity">
    <text evidence="1">Belongs to the thioesterase PaaI family.</text>
</comment>
<dbReference type="Proteomes" id="UP001596074">
    <property type="component" value="Unassembled WGS sequence"/>
</dbReference>
<evidence type="ECO:0000256" key="1">
    <source>
        <dbReference type="ARBA" id="ARBA00008324"/>
    </source>
</evidence>
<reference evidence="5" key="1">
    <citation type="journal article" date="2019" name="Int. J. Syst. Evol. Microbiol.">
        <title>The Global Catalogue of Microorganisms (GCM) 10K type strain sequencing project: providing services to taxonomists for standard genome sequencing and annotation.</title>
        <authorList>
            <consortium name="The Broad Institute Genomics Platform"/>
            <consortium name="The Broad Institute Genome Sequencing Center for Infectious Disease"/>
            <person name="Wu L."/>
            <person name="Ma J."/>
        </authorList>
    </citation>
    <scope>NUCLEOTIDE SEQUENCE [LARGE SCALE GENOMIC DNA]</scope>
    <source>
        <strain evidence="5">KCTC 42087</strain>
    </source>
</reference>